<dbReference type="PANTHER" id="PTHR15680">
    <property type="entry name" value="RIBOSOMAL PROTEIN L19"/>
    <property type="match status" value="1"/>
</dbReference>
<comment type="similarity">
    <text evidence="1 5 6">Belongs to the bacterial ribosomal protein bL19 family.</text>
</comment>
<dbReference type="GO" id="GO:0022625">
    <property type="term" value="C:cytosolic large ribosomal subunit"/>
    <property type="evidence" value="ECO:0007669"/>
    <property type="project" value="TreeGrafter"/>
</dbReference>
<keyword evidence="7" id="KW-0175">Coiled coil</keyword>
<dbReference type="HAMAP" id="MF_00402">
    <property type="entry name" value="Ribosomal_bL19"/>
    <property type="match status" value="1"/>
</dbReference>
<dbReference type="Pfam" id="PF01245">
    <property type="entry name" value="Ribosomal_L19"/>
    <property type="match status" value="1"/>
</dbReference>
<name>A0A7W6MVG4_9HYPH</name>
<dbReference type="InterPro" id="IPR038657">
    <property type="entry name" value="Ribosomal_bL19_sf"/>
</dbReference>
<feature type="coiled-coil region" evidence="7">
    <location>
        <begin position="138"/>
        <end position="192"/>
    </location>
</feature>
<keyword evidence="3 5" id="KW-0687">Ribonucleoprotein</keyword>
<dbReference type="FunFam" id="2.30.30.790:FF:000001">
    <property type="entry name" value="50S ribosomal protein L19"/>
    <property type="match status" value="1"/>
</dbReference>
<dbReference type="PROSITE" id="PS01015">
    <property type="entry name" value="RIBOSOMAL_L19"/>
    <property type="match status" value="1"/>
</dbReference>
<accession>A0A7W6MVG4</accession>
<dbReference type="InterPro" id="IPR008991">
    <property type="entry name" value="Translation_prot_SH3-like_sf"/>
</dbReference>
<reference evidence="8 9" key="1">
    <citation type="submission" date="2020-08" db="EMBL/GenBank/DDBJ databases">
        <title>Genomic Encyclopedia of Type Strains, Phase IV (KMG-IV): sequencing the most valuable type-strain genomes for metagenomic binning, comparative biology and taxonomic classification.</title>
        <authorList>
            <person name="Goeker M."/>
        </authorList>
    </citation>
    <scope>NUCLEOTIDE SEQUENCE [LARGE SCALE GENOMIC DNA]</scope>
    <source>
        <strain evidence="8 9">DSM 100021</strain>
    </source>
</reference>
<keyword evidence="2 5" id="KW-0689">Ribosomal protein</keyword>
<comment type="caution">
    <text evidence="8">The sequence shown here is derived from an EMBL/GenBank/DDBJ whole genome shotgun (WGS) entry which is preliminary data.</text>
</comment>
<evidence type="ECO:0000256" key="4">
    <source>
        <dbReference type="ARBA" id="ARBA00035171"/>
    </source>
</evidence>
<dbReference type="PANTHER" id="PTHR15680:SF9">
    <property type="entry name" value="LARGE RIBOSOMAL SUBUNIT PROTEIN BL19M"/>
    <property type="match status" value="1"/>
</dbReference>
<comment type="function">
    <text evidence="5 6">This protein is located at the 30S-50S ribosomal subunit interface and may play a role in the structure and function of the aminoacyl-tRNA binding site.</text>
</comment>
<gene>
    <name evidence="5" type="primary">rplS</name>
    <name evidence="8" type="ORF">GGQ71_003421</name>
</gene>
<dbReference type="Gene3D" id="2.30.30.790">
    <property type="match status" value="1"/>
</dbReference>
<dbReference type="SUPFAM" id="SSF50104">
    <property type="entry name" value="Translation proteins SH3-like domain"/>
    <property type="match status" value="1"/>
</dbReference>
<dbReference type="InterPro" id="IPR018257">
    <property type="entry name" value="Ribosomal_bL19_CS"/>
</dbReference>
<organism evidence="8 9">
    <name type="scientific">Allorhizobium taibaishanense</name>
    <dbReference type="NCBI Taxonomy" id="887144"/>
    <lineage>
        <taxon>Bacteria</taxon>
        <taxon>Pseudomonadati</taxon>
        <taxon>Pseudomonadota</taxon>
        <taxon>Alphaproteobacteria</taxon>
        <taxon>Hyphomicrobiales</taxon>
        <taxon>Rhizobiaceae</taxon>
        <taxon>Rhizobium/Agrobacterium group</taxon>
        <taxon>Allorhizobium</taxon>
    </lineage>
</organism>
<evidence type="ECO:0000256" key="3">
    <source>
        <dbReference type="ARBA" id="ARBA00023274"/>
    </source>
</evidence>
<evidence type="ECO:0000313" key="8">
    <source>
        <dbReference type="EMBL" id="MBB4009139.1"/>
    </source>
</evidence>
<dbReference type="GO" id="GO:0003735">
    <property type="term" value="F:structural constituent of ribosome"/>
    <property type="evidence" value="ECO:0007669"/>
    <property type="project" value="InterPro"/>
</dbReference>
<evidence type="ECO:0000256" key="1">
    <source>
        <dbReference type="ARBA" id="ARBA00005781"/>
    </source>
</evidence>
<dbReference type="InterPro" id="IPR001857">
    <property type="entry name" value="Ribosomal_bL19"/>
</dbReference>
<evidence type="ECO:0000256" key="6">
    <source>
        <dbReference type="RuleBase" id="RU000559"/>
    </source>
</evidence>
<dbReference type="EMBL" id="JACIED010000004">
    <property type="protein sequence ID" value="MBB4009139.1"/>
    <property type="molecule type" value="Genomic_DNA"/>
</dbReference>
<dbReference type="Proteomes" id="UP000544107">
    <property type="component" value="Unassembled WGS sequence"/>
</dbReference>
<evidence type="ECO:0000313" key="9">
    <source>
        <dbReference type="Proteomes" id="UP000544107"/>
    </source>
</evidence>
<proteinExistence type="inferred from homology"/>
<dbReference type="NCBIfam" id="TIGR01024">
    <property type="entry name" value="rplS_bact"/>
    <property type="match status" value="1"/>
</dbReference>
<dbReference type="PRINTS" id="PR00061">
    <property type="entry name" value="RIBOSOMALL19"/>
</dbReference>
<evidence type="ECO:0000256" key="7">
    <source>
        <dbReference type="SAM" id="Coils"/>
    </source>
</evidence>
<dbReference type="AlphaFoldDB" id="A0A7W6MVG4"/>
<evidence type="ECO:0000256" key="5">
    <source>
        <dbReference type="HAMAP-Rule" id="MF_00402"/>
    </source>
</evidence>
<sequence>MSALAVSEELEKVKPMNIIQQLEAEQAAKIEAKRTLPEFSPGDTVRVNVRVTEGTRTRVQAYEGVCIARSGGGINESFTVRKISYGEGVERVFPVYSPLVEGVEVVRRGKVRRAKLYYLRDRRGKSARIVENTGTRARKLNDAERAALAEEKARLEAEKVAAAQALAAEKAAAEAAEKAAAAEAEAAKAAEGSAE</sequence>
<evidence type="ECO:0000256" key="2">
    <source>
        <dbReference type="ARBA" id="ARBA00022980"/>
    </source>
</evidence>
<dbReference type="GO" id="GO:0006412">
    <property type="term" value="P:translation"/>
    <property type="evidence" value="ECO:0007669"/>
    <property type="project" value="UniProtKB-UniRule"/>
</dbReference>
<protein>
    <recommendedName>
        <fullName evidence="4 5">Large ribosomal subunit protein bL19</fullName>
    </recommendedName>
</protein>